<organism evidence="2">
    <name type="scientific">marine metagenome</name>
    <dbReference type="NCBI Taxonomy" id="408172"/>
    <lineage>
        <taxon>unclassified sequences</taxon>
        <taxon>metagenomes</taxon>
        <taxon>ecological metagenomes</taxon>
    </lineage>
</organism>
<dbReference type="InterPro" id="IPR036237">
    <property type="entry name" value="Xyl_isomerase-like_sf"/>
</dbReference>
<name>A0A382FAK1_9ZZZZ</name>
<dbReference type="Gene3D" id="3.20.20.150">
    <property type="entry name" value="Divalent-metal-dependent TIM barrel enzymes"/>
    <property type="match status" value="1"/>
</dbReference>
<protein>
    <recommendedName>
        <fullName evidence="1">Xylose isomerase-like TIM barrel domain-containing protein</fullName>
    </recommendedName>
</protein>
<dbReference type="PANTHER" id="PTHR12110">
    <property type="entry name" value="HYDROXYPYRUVATE ISOMERASE"/>
    <property type="match status" value="1"/>
</dbReference>
<gene>
    <name evidence="2" type="ORF">METZ01_LOCUS212960</name>
</gene>
<evidence type="ECO:0000313" key="2">
    <source>
        <dbReference type="EMBL" id="SVB60106.1"/>
    </source>
</evidence>
<reference evidence="2" key="1">
    <citation type="submission" date="2018-05" db="EMBL/GenBank/DDBJ databases">
        <authorList>
            <person name="Lanie J.A."/>
            <person name="Ng W.-L."/>
            <person name="Kazmierczak K.M."/>
            <person name="Andrzejewski T.M."/>
            <person name="Davidsen T.M."/>
            <person name="Wayne K.J."/>
            <person name="Tettelin H."/>
            <person name="Glass J.I."/>
            <person name="Rusch D."/>
            <person name="Podicherti R."/>
            <person name="Tsui H.-C.T."/>
            <person name="Winkler M.E."/>
        </authorList>
    </citation>
    <scope>NUCLEOTIDE SEQUENCE</scope>
</reference>
<evidence type="ECO:0000259" key="1">
    <source>
        <dbReference type="Pfam" id="PF01261"/>
    </source>
</evidence>
<proteinExistence type="predicted"/>
<dbReference type="PANTHER" id="PTHR12110:SF41">
    <property type="entry name" value="INOSOSE DEHYDRATASE"/>
    <property type="match status" value="1"/>
</dbReference>
<dbReference type="Pfam" id="PF01261">
    <property type="entry name" value="AP_endonuc_2"/>
    <property type="match status" value="1"/>
</dbReference>
<dbReference type="EMBL" id="UINC01048948">
    <property type="protein sequence ID" value="SVB60106.1"/>
    <property type="molecule type" value="Genomic_DNA"/>
</dbReference>
<sequence>MPKFGVNLLLWADKFDRESVALIPPVAEMGFDGVEIPVFDPKTVDIVHTKSVLDDLGLGVLTCAIMGPDRDPISDDPSVRQNGKDYLKSCVEVTAELGGDTFIGPMYSAVGRLVGRGRTDQEWNWCVDALSDVAEHARRYEVRLGIEPLNRFETYFINIAEDAVNLAKAIDNPYLGVHLDTFHMNIEEKNQAQAISDTGDWLYHVHCCENDRGTPGSGLVDWDDVFKALKQINYDRWLVIESFTPDVKEIAKATAIWRQIAPSAEALAIDGLAFLKEMADQYLSN</sequence>
<accession>A0A382FAK1</accession>
<dbReference type="InterPro" id="IPR013022">
    <property type="entry name" value="Xyl_isomerase-like_TIM-brl"/>
</dbReference>
<dbReference type="InterPro" id="IPR050312">
    <property type="entry name" value="IolE/XylAMocC-like"/>
</dbReference>
<feature type="domain" description="Xylose isomerase-like TIM barrel" evidence="1">
    <location>
        <begin position="26"/>
        <end position="277"/>
    </location>
</feature>
<dbReference type="AlphaFoldDB" id="A0A382FAK1"/>
<dbReference type="SUPFAM" id="SSF51658">
    <property type="entry name" value="Xylose isomerase-like"/>
    <property type="match status" value="1"/>
</dbReference>